<evidence type="ECO:0000256" key="1">
    <source>
        <dbReference type="SAM" id="Phobius"/>
    </source>
</evidence>
<dbReference type="OrthoDB" id="423053at2759"/>
<reference evidence="2" key="1">
    <citation type="submission" date="2021-02" db="EMBL/GenBank/DDBJ databases">
        <authorList>
            <person name="Dougan E. K."/>
            <person name="Rhodes N."/>
            <person name="Thang M."/>
            <person name="Chan C."/>
        </authorList>
    </citation>
    <scope>NUCLEOTIDE SEQUENCE</scope>
</reference>
<accession>A0A812KEJ9</accession>
<dbReference type="Proteomes" id="UP000604046">
    <property type="component" value="Unassembled WGS sequence"/>
</dbReference>
<dbReference type="EMBL" id="CAJNDS010000653">
    <property type="protein sequence ID" value="CAE7225571.1"/>
    <property type="molecule type" value="Genomic_DNA"/>
</dbReference>
<keyword evidence="3" id="KW-1185">Reference proteome</keyword>
<sequence length="375" mass="41565">MRKKHCIVGVYTVLCNLDVSGLGAGGISGFLYYHATENLIAYNHDATGDGRRARFETYCAAVQSWKTTANELDNFLFSARLGAAGPEVPCTISSVPNVYDQNVSERSGGMCSDYEVKTVRCNVSELIPSPVLESLYTIELVGKEPGRAFSRTIGQAVVQILTERVWDMVDSDFVSSKCGMGADFDCPRRNRQRNCDDLQGRPMDDEVMQCKAQHRLAIATHEMAPCWVMQPSLEAEKTFDFANMQWPQPHESVNPMTSDYPFRCTVGVDDSGQKFIQHMTGASLDAWPTSESAMLEILGETELTFRHSQDPFVVASQLTYSTFDLGQAPHERSLVIIVIVFCLAACGTCFWCCFALKAAASAVQSDEKVTWEMDK</sequence>
<organism evidence="2 3">
    <name type="scientific">Symbiodinium natans</name>
    <dbReference type="NCBI Taxonomy" id="878477"/>
    <lineage>
        <taxon>Eukaryota</taxon>
        <taxon>Sar</taxon>
        <taxon>Alveolata</taxon>
        <taxon>Dinophyceae</taxon>
        <taxon>Suessiales</taxon>
        <taxon>Symbiodiniaceae</taxon>
        <taxon>Symbiodinium</taxon>
    </lineage>
</organism>
<keyword evidence="1" id="KW-1133">Transmembrane helix</keyword>
<keyword evidence="1" id="KW-0472">Membrane</keyword>
<comment type="caution">
    <text evidence="2">The sequence shown here is derived from an EMBL/GenBank/DDBJ whole genome shotgun (WGS) entry which is preliminary data.</text>
</comment>
<name>A0A812KEJ9_9DINO</name>
<dbReference type="AlphaFoldDB" id="A0A812KEJ9"/>
<gene>
    <name evidence="2" type="ORF">SNAT2548_LOCUS8701</name>
</gene>
<evidence type="ECO:0000313" key="2">
    <source>
        <dbReference type="EMBL" id="CAE7225571.1"/>
    </source>
</evidence>
<keyword evidence="1" id="KW-0812">Transmembrane</keyword>
<proteinExistence type="predicted"/>
<evidence type="ECO:0000313" key="3">
    <source>
        <dbReference type="Proteomes" id="UP000604046"/>
    </source>
</evidence>
<protein>
    <submittedName>
        <fullName evidence="2">Uncharacterized protein</fullName>
    </submittedName>
</protein>
<feature type="transmembrane region" description="Helical" evidence="1">
    <location>
        <begin position="334"/>
        <end position="356"/>
    </location>
</feature>